<protein>
    <submittedName>
        <fullName evidence="1">MaoC family dehydratase</fullName>
    </submittedName>
</protein>
<evidence type="ECO:0000313" key="2">
    <source>
        <dbReference type="Proteomes" id="UP001172731"/>
    </source>
</evidence>
<sequence length="188" mass="20903">MSDEETTPGRIGTEGWAGRFFEDFAPGDLYYHPLGKTVTDTDNQWFTLLTQNTAKVHFDHVASSQTEFRRPLVNSTFILALVTGQSVIDLSFNVMANLGWDEVRLPAPVFDGDTIYSRSKVLEKRESKSRPNVGIVTVATEGFNQDGVVVISYRRTFLVYRRGYAPVNPTPRPDEASLPGIVTDVADA</sequence>
<dbReference type="SUPFAM" id="SSF54637">
    <property type="entry name" value="Thioesterase/thiol ester dehydrase-isomerase"/>
    <property type="match status" value="1"/>
</dbReference>
<dbReference type="PANTHER" id="PTHR43664:SF1">
    <property type="entry name" value="BETA-METHYLMALYL-COA DEHYDRATASE"/>
    <property type="match status" value="1"/>
</dbReference>
<dbReference type="Proteomes" id="UP001172731">
    <property type="component" value="Unassembled WGS sequence"/>
</dbReference>
<dbReference type="Pfam" id="PF19315">
    <property type="entry name" value="MC_hydratase"/>
    <property type="match status" value="1"/>
</dbReference>
<dbReference type="Gene3D" id="3.10.129.10">
    <property type="entry name" value="Hotdog Thioesterase"/>
    <property type="match status" value="1"/>
</dbReference>
<accession>A0ABT8FVR1</accession>
<keyword evidence="2" id="KW-1185">Reference proteome</keyword>
<proteinExistence type="predicted"/>
<dbReference type="CDD" id="cd03451">
    <property type="entry name" value="FkbR2"/>
    <property type="match status" value="1"/>
</dbReference>
<dbReference type="EMBL" id="JAHWXI010000018">
    <property type="protein sequence ID" value="MDN4465398.1"/>
    <property type="molecule type" value="Genomic_DNA"/>
</dbReference>
<dbReference type="InterPro" id="IPR052342">
    <property type="entry name" value="MCH/BMMD"/>
</dbReference>
<dbReference type="RefSeq" id="WP_301135329.1">
    <property type="nucleotide sequence ID" value="NZ_BAAAUQ010000016.1"/>
</dbReference>
<dbReference type="InterPro" id="IPR029069">
    <property type="entry name" value="HotDog_dom_sf"/>
</dbReference>
<evidence type="ECO:0000313" key="1">
    <source>
        <dbReference type="EMBL" id="MDN4465398.1"/>
    </source>
</evidence>
<dbReference type="PANTHER" id="PTHR43664">
    <property type="entry name" value="MONOAMINE OXIDASE-RELATED"/>
    <property type="match status" value="1"/>
</dbReference>
<name>A0ABT8FVR1_9MICO</name>
<dbReference type="InterPro" id="IPR048274">
    <property type="entry name" value="MC_hydratase"/>
</dbReference>
<reference evidence="1" key="1">
    <citation type="submission" date="2021-06" db="EMBL/GenBank/DDBJ databases">
        <title>Genome-based taxonomic framework of Microbacterium strains isolated from marine environment, the description of four new species and reclassification of four preexisting species.</title>
        <authorList>
            <person name="Lee S.D."/>
            <person name="Kim S.-M."/>
            <person name="Byeon Y.-S."/>
            <person name="Yang H.L."/>
            <person name="Kim I.S."/>
        </authorList>
    </citation>
    <scope>NUCLEOTIDE SEQUENCE</scope>
    <source>
        <strain evidence="1">KACC 20510</strain>
    </source>
</reference>
<gene>
    <name evidence="1" type="ORF">KZC48_13470</name>
</gene>
<organism evidence="1 2">
    <name type="scientific">Microbacterium aurantiacum</name>
    <dbReference type="NCBI Taxonomy" id="162393"/>
    <lineage>
        <taxon>Bacteria</taxon>
        <taxon>Bacillati</taxon>
        <taxon>Actinomycetota</taxon>
        <taxon>Actinomycetes</taxon>
        <taxon>Micrococcales</taxon>
        <taxon>Microbacteriaceae</taxon>
        <taxon>Microbacterium</taxon>
    </lineage>
</organism>
<comment type="caution">
    <text evidence="1">The sequence shown here is derived from an EMBL/GenBank/DDBJ whole genome shotgun (WGS) entry which is preliminary data.</text>
</comment>